<accession>A0A5R9G8U8</accession>
<dbReference type="Pfam" id="PF12833">
    <property type="entry name" value="HTH_18"/>
    <property type="match status" value="1"/>
</dbReference>
<proteinExistence type="predicted"/>
<evidence type="ECO:0000256" key="3">
    <source>
        <dbReference type="ARBA" id="ARBA00023163"/>
    </source>
</evidence>
<keyword evidence="4" id="KW-0812">Transmembrane</keyword>
<keyword evidence="7" id="KW-1185">Reference proteome</keyword>
<dbReference type="PANTHER" id="PTHR43280">
    <property type="entry name" value="ARAC-FAMILY TRANSCRIPTIONAL REGULATOR"/>
    <property type="match status" value="1"/>
</dbReference>
<dbReference type="PROSITE" id="PS00041">
    <property type="entry name" value="HTH_ARAC_FAMILY_1"/>
    <property type="match status" value="1"/>
</dbReference>
<dbReference type="InterPro" id="IPR041522">
    <property type="entry name" value="CdaR_GGDEF"/>
</dbReference>
<protein>
    <submittedName>
        <fullName evidence="6">Helix-turn-helix transcriptional regulator</fullName>
    </submittedName>
</protein>
<dbReference type="OrthoDB" id="1877256at2"/>
<dbReference type="Gene3D" id="1.10.10.60">
    <property type="entry name" value="Homeodomain-like"/>
    <property type="match status" value="2"/>
</dbReference>
<sequence length="738" mass="84851">MKKKWFYRMLLSYAPILLFLVLALSLFFYVKWNAETKVRIQNTNGLFTSHVASVLDSSMKTIEKSVIQMMLTDELIEDYLNSTQPTPPYTIMEISNRLADLRTMFPITGDVYIYKSSTGEVITTSALFKLDGSFQDEDFLREAIRHADPGRWTSPRQFRQFASDASQEVVSLVKRVPITSTTGKGVVVVNIKLGAIQSLMKAVNADTSSYMQLTGGDGALMYRTNEPPLAEWGVSRVESSYSGWRLTVGVPQSEERFMTVFLDGWTLPTLVTMLLSILVLTYVTHRNYKPIERIMMQIGQYTLKRSLQVGKGGNHNEFQFISIALDNLIEKTNEYEAKHQDDLLIRKRYWFYELVDGNFSLTASEWEHEAGELELPDSFRSTLVAVTVLDNHEQFLRAYNTRDRSLLKFVVQGVWNEICGNHGMTVWSEWKDADQLISILYTGQDRDPALVLHIANELRSWVAEHLQFTVSVYLGSTAEESDDIHSSYRAALQAGQYRNLHGYNKVYPATEWRLAAKGDLYVHLTTARQLVKLLRAADPAWTDLFQRLFREMRQDELLRDQCAEVVAYVFYSLEKEMSELPETLLAEWMEIFRRHPPAAILAKELNREMENSLLLFLQAMFDALREWRHAEPKMTAVEQITQYVNSHYADPDLSLDLIGDTFGLAPRLVSKLFKAGTGIRFIDYVLELRMKEAERLLKETNLSVQNIGMQVGYPQVISFIRTFKRYSGQTPGEYRKMS</sequence>
<organism evidence="6 7">
    <name type="scientific">Paenibacillus antri</name>
    <dbReference type="NCBI Taxonomy" id="2582848"/>
    <lineage>
        <taxon>Bacteria</taxon>
        <taxon>Bacillati</taxon>
        <taxon>Bacillota</taxon>
        <taxon>Bacilli</taxon>
        <taxon>Bacillales</taxon>
        <taxon>Paenibacillaceae</taxon>
        <taxon>Paenibacillus</taxon>
    </lineage>
</organism>
<dbReference type="GO" id="GO:0043565">
    <property type="term" value="F:sequence-specific DNA binding"/>
    <property type="evidence" value="ECO:0007669"/>
    <property type="project" value="InterPro"/>
</dbReference>
<reference evidence="6 7" key="1">
    <citation type="submission" date="2019-05" db="EMBL/GenBank/DDBJ databases">
        <authorList>
            <person name="Narsing Rao M.P."/>
            <person name="Li W.J."/>
        </authorList>
    </citation>
    <scope>NUCLEOTIDE SEQUENCE [LARGE SCALE GENOMIC DNA]</scope>
    <source>
        <strain evidence="6 7">SYSU_K30003</strain>
    </source>
</reference>
<evidence type="ECO:0000256" key="1">
    <source>
        <dbReference type="ARBA" id="ARBA00023015"/>
    </source>
</evidence>
<keyword evidence="4" id="KW-0472">Membrane</keyword>
<evidence type="ECO:0000256" key="2">
    <source>
        <dbReference type="ARBA" id="ARBA00023125"/>
    </source>
</evidence>
<dbReference type="InterPro" id="IPR018062">
    <property type="entry name" value="HTH_AraC-typ_CS"/>
</dbReference>
<keyword evidence="1" id="KW-0805">Transcription regulation</keyword>
<dbReference type="EMBL" id="VCIW01000006">
    <property type="protein sequence ID" value="TLS52151.1"/>
    <property type="molecule type" value="Genomic_DNA"/>
</dbReference>
<keyword evidence="4" id="KW-1133">Transmembrane helix</keyword>
<dbReference type="GO" id="GO:0003700">
    <property type="term" value="F:DNA-binding transcription factor activity"/>
    <property type="evidence" value="ECO:0007669"/>
    <property type="project" value="InterPro"/>
</dbReference>
<gene>
    <name evidence="6" type="ORF">FE782_12395</name>
</gene>
<dbReference type="PANTHER" id="PTHR43280:SF28">
    <property type="entry name" value="HTH-TYPE TRANSCRIPTIONAL ACTIVATOR RHAS"/>
    <property type="match status" value="1"/>
</dbReference>
<dbReference type="RefSeq" id="WP_138194395.1">
    <property type="nucleotide sequence ID" value="NZ_VCIW01000006.1"/>
</dbReference>
<dbReference type="SUPFAM" id="SSF46689">
    <property type="entry name" value="Homeodomain-like"/>
    <property type="match status" value="1"/>
</dbReference>
<feature type="domain" description="HTH araC/xylS-type" evidence="5">
    <location>
        <begin position="638"/>
        <end position="737"/>
    </location>
</feature>
<dbReference type="Proteomes" id="UP000309676">
    <property type="component" value="Unassembled WGS sequence"/>
</dbReference>
<name>A0A5R9G8U8_9BACL</name>
<dbReference type="Pfam" id="PF17853">
    <property type="entry name" value="GGDEF_2"/>
    <property type="match status" value="1"/>
</dbReference>
<dbReference type="PROSITE" id="PS01124">
    <property type="entry name" value="HTH_ARAC_FAMILY_2"/>
    <property type="match status" value="1"/>
</dbReference>
<keyword evidence="3" id="KW-0804">Transcription</keyword>
<evidence type="ECO:0000313" key="7">
    <source>
        <dbReference type="Proteomes" id="UP000309676"/>
    </source>
</evidence>
<evidence type="ECO:0000259" key="5">
    <source>
        <dbReference type="PROSITE" id="PS01124"/>
    </source>
</evidence>
<dbReference type="InterPro" id="IPR018060">
    <property type="entry name" value="HTH_AraC"/>
</dbReference>
<feature type="transmembrane region" description="Helical" evidence="4">
    <location>
        <begin position="265"/>
        <end position="283"/>
    </location>
</feature>
<evidence type="ECO:0000313" key="6">
    <source>
        <dbReference type="EMBL" id="TLS52151.1"/>
    </source>
</evidence>
<comment type="caution">
    <text evidence="6">The sequence shown here is derived from an EMBL/GenBank/DDBJ whole genome shotgun (WGS) entry which is preliminary data.</text>
</comment>
<dbReference type="AlphaFoldDB" id="A0A5R9G8U8"/>
<dbReference type="InterPro" id="IPR009057">
    <property type="entry name" value="Homeodomain-like_sf"/>
</dbReference>
<evidence type="ECO:0000256" key="4">
    <source>
        <dbReference type="SAM" id="Phobius"/>
    </source>
</evidence>
<keyword evidence="2" id="KW-0238">DNA-binding</keyword>
<dbReference type="SMART" id="SM00342">
    <property type="entry name" value="HTH_ARAC"/>
    <property type="match status" value="1"/>
</dbReference>